<dbReference type="AlphaFoldDB" id="A0A1R2D3E9"/>
<comment type="caution">
    <text evidence="3">The sequence shown here is derived from an EMBL/GenBank/DDBJ whole genome shotgun (WGS) entry which is preliminary data.</text>
</comment>
<sequence>MRSLFFTIEDFWSNPTSVFLTRLLYFTIVFSLLCHFICCFMEYNFKISLIQVPDDWILYKHNSYDMYLRQIYIVILTMTSVGYESPKRSFNQNLLGIILVMCIESLIFAFTLGEIQSIVSKYTYYSNQTKDIIYQIKKVLDKKNIPKSLRYRIIRYVNYMREVEKENVGKETELLCMISQPLKLEIFTYTRAAYLENHAVFQNYSTGFIKYVGYFMKMQICSKGDLVLLEGEKGSSIYFIINGSVDIFSQTSKTIYKSLSKSKSFGEIGFFLGICRSASARCDSFTELVYLDKETFNRLLTDHPSEQIITKEIIKRAEKDLSMLGIKCYFCKKLTHIAKDCKKMLIKLQKDKIMEKAALKRNGGGKKVNLAFSIDKKFMRPLHESDLFRKYAIINVKGRNSHSPTQKKGSTLAKKAEKYVNKLQILMPVPGRKLRIVEDSDEENEKNEKFNSILPKSKRYIENFLKSRRRKSNTEVPQIVVNAD</sequence>
<dbReference type="InterPro" id="IPR001878">
    <property type="entry name" value="Znf_CCHC"/>
</dbReference>
<gene>
    <name evidence="3" type="ORF">SteCoe_676</name>
</gene>
<dbReference type="InterPro" id="IPR051413">
    <property type="entry name" value="K/Na_HCN_channel"/>
</dbReference>
<dbReference type="GO" id="GO:0098855">
    <property type="term" value="C:HCN channel complex"/>
    <property type="evidence" value="ECO:0007669"/>
    <property type="project" value="TreeGrafter"/>
</dbReference>
<proteinExistence type="predicted"/>
<feature type="domain" description="Cyclic nucleotide-binding" evidence="2">
    <location>
        <begin position="200"/>
        <end position="300"/>
    </location>
</feature>
<protein>
    <recommendedName>
        <fullName evidence="2">Cyclic nucleotide-binding domain-containing protein</fullName>
    </recommendedName>
</protein>
<dbReference type="CDD" id="cd00038">
    <property type="entry name" value="CAP_ED"/>
    <property type="match status" value="1"/>
</dbReference>
<reference evidence="3 4" key="1">
    <citation type="submission" date="2016-11" db="EMBL/GenBank/DDBJ databases">
        <title>The macronuclear genome of Stentor coeruleus: a giant cell with tiny introns.</title>
        <authorList>
            <person name="Slabodnick M."/>
            <person name="Ruby J.G."/>
            <person name="Reiff S.B."/>
            <person name="Swart E.C."/>
            <person name="Gosai S."/>
            <person name="Prabakaran S."/>
            <person name="Witkowska E."/>
            <person name="Larue G.E."/>
            <person name="Fisher S."/>
            <person name="Freeman R.M."/>
            <person name="Gunawardena J."/>
            <person name="Chu W."/>
            <person name="Stover N.A."/>
            <person name="Gregory B.D."/>
            <person name="Nowacki M."/>
            <person name="Derisi J."/>
            <person name="Roy S.W."/>
            <person name="Marshall W.F."/>
            <person name="Sood P."/>
        </authorList>
    </citation>
    <scope>NUCLEOTIDE SEQUENCE [LARGE SCALE GENOMIC DNA]</scope>
    <source>
        <strain evidence="3">WM001</strain>
    </source>
</reference>
<dbReference type="GO" id="GO:0003254">
    <property type="term" value="P:regulation of membrane depolarization"/>
    <property type="evidence" value="ECO:0007669"/>
    <property type="project" value="TreeGrafter"/>
</dbReference>
<feature type="transmembrane region" description="Helical" evidence="1">
    <location>
        <begin position="95"/>
        <end position="113"/>
    </location>
</feature>
<keyword evidence="4" id="KW-1185">Reference proteome</keyword>
<feature type="transmembrane region" description="Helical" evidence="1">
    <location>
        <begin position="23"/>
        <end position="45"/>
    </location>
</feature>
<dbReference type="SUPFAM" id="SSF51206">
    <property type="entry name" value="cAMP-binding domain-like"/>
    <property type="match status" value="1"/>
</dbReference>
<name>A0A1R2D3E9_9CILI</name>
<keyword evidence="1" id="KW-0472">Membrane</keyword>
<dbReference type="SMART" id="SM00100">
    <property type="entry name" value="cNMP"/>
    <property type="match status" value="1"/>
</dbReference>
<dbReference type="GO" id="GO:0008270">
    <property type="term" value="F:zinc ion binding"/>
    <property type="evidence" value="ECO:0007669"/>
    <property type="project" value="InterPro"/>
</dbReference>
<evidence type="ECO:0000313" key="4">
    <source>
        <dbReference type="Proteomes" id="UP000187209"/>
    </source>
</evidence>
<evidence type="ECO:0000259" key="2">
    <source>
        <dbReference type="PROSITE" id="PS50042"/>
    </source>
</evidence>
<dbReference type="GO" id="GO:0035725">
    <property type="term" value="P:sodium ion transmembrane transport"/>
    <property type="evidence" value="ECO:0007669"/>
    <property type="project" value="TreeGrafter"/>
</dbReference>
<dbReference type="OrthoDB" id="291441at2759"/>
<dbReference type="PANTHER" id="PTHR45689:SF5">
    <property type="entry name" value="I[[H]] CHANNEL, ISOFORM E"/>
    <property type="match status" value="1"/>
</dbReference>
<accession>A0A1R2D3E9</accession>
<dbReference type="GO" id="GO:0003676">
    <property type="term" value="F:nucleic acid binding"/>
    <property type="evidence" value="ECO:0007669"/>
    <property type="project" value="InterPro"/>
</dbReference>
<dbReference type="InterPro" id="IPR018490">
    <property type="entry name" value="cNMP-bd_dom_sf"/>
</dbReference>
<dbReference type="InterPro" id="IPR014710">
    <property type="entry name" value="RmlC-like_jellyroll"/>
</dbReference>
<evidence type="ECO:0000313" key="3">
    <source>
        <dbReference type="EMBL" id="OMJ95785.1"/>
    </source>
</evidence>
<dbReference type="SMART" id="SM00343">
    <property type="entry name" value="ZnF_C2HC"/>
    <property type="match status" value="1"/>
</dbReference>
<dbReference type="GO" id="GO:0005249">
    <property type="term" value="F:voltage-gated potassium channel activity"/>
    <property type="evidence" value="ECO:0007669"/>
    <property type="project" value="TreeGrafter"/>
</dbReference>
<evidence type="ECO:0000256" key="1">
    <source>
        <dbReference type="SAM" id="Phobius"/>
    </source>
</evidence>
<dbReference type="Proteomes" id="UP000187209">
    <property type="component" value="Unassembled WGS sequence"/>
</dbReference>
<dbReference type="PANTHER" id="PTHR45689">
    <property type="entry name" value="I[[H]] CHANNEL, ISOFORM E"/>
    <property type="match status" value="1"/>
</dbReference>
<organism evidence="3 4">
    <name type="scientific">Stentor coeruleus</name>
    <dbReference type="NCBI Taxonomy" id="5963"/>
    <lineage>
        <taxon>Eukaryota</taxon>
        <taxon>Sar</taxon>
        <taxon>Alveolata</taxon>
        <taxon>Ciliophora</taxon>
        <taxon>Postciliodesmatophora</taxon>
        <taxon>Heterotrichea</taxon>
        <taxon>Heterotrichida</taxon>
        <taxon>Stentoridae</taxon>
        <taxon>Stentor</taxon>
    </lineage>
</organism>
<dbReference type="Gene3D" id="1.10.287.630">
    <property type="entry name" value="Helix hairpin bin"/>
    <property type="match status" value="1"/>
</dbReference>
<dbReference type="Gene3D" id="2.60.120.10">
    <property type="entry name" value="Jelly Rolls"/>
    <property type="match status" value="1"/>
</dbReference>
<dbReference type="PROSITE" id="PS50042">
    <property type="entry name" value="CNMP_BINDING_3"/>
    <property type="match status" value="1"/>
</dbReference>
<keyword evidence="1" id="KW-1133">Transmembrane helix</keyword>
<dbReference type="SMR" id="A0A1R2D3E9"/>
<dbReference type="InterPro" id="IPR000595">
    <property type="entry name" value="cNMP-bd_dom"/>
</dbReference>
<dbReference type="EMBL" id="MPUH01000007">
    <property type="protein sequence ID" value="OMJ95785.1"/>
    <property type="molecule type" value="Genomic_DNA"/>
</dbReference>
<dbReference type="Pfam" id="PF00027">
    <property type="entry name" value="cNMP_binding"/>
    <property type="match status" value="1"/>
</dbReference>
<keyword evidence="1" id="KW-0812">Transmembrane</keyword>